<dbReference type="Proteomes" id="UP000186953">
    <property type="component" value="Unassembled WGS sequence"/>
</dbReference>
<proteinExistence type="predicted"/>
<evidence type="ECO:0000313" key="1">
    <source>
        <dbReference type="EMBL" id="SIR24631.1"/>
    </source>
</evidence>
<protein>
    <submittedName>
        <fullName evidence="1">Uncharacterized protein</fullName>
    </submittedName>
</protein>
<reference evidence="2" key="1">
    <citation type="submission" date="2017-01" db="EMBL/GenBank/DDBJ databases">
        <authorList>
            <person name="Varghese N."/>
            <person name="Submissions S."/>
        </authorList>
    </citation>
    <scope>NUCLEOTIDE SEQUENCE [LARGE SCALE GENOMIC DNA]</scope>
    <source>
        <strain evidence="2">DSM 15366</strain>
    </source>
</reference>
<dbReference type="STRING" id="228959.SAMN05421797_108134"/>
<dbReference type="InterPro" id="IPR018673">
    <property type="entry name" value="DUF2141"/>
</dbReference>
<sequence>MTINAQKKDGIILKAVFKNLVNSEGHLLSSLHNKNTFMKAEGLQSSNNKTEVVELILTFENLQSGEFAFSKLHDQ</sequence>
<name>A0A1N6ZCY9_9FLAO</name>
<accession>A0A1N6ZCY9</accession>
<dbReference type="AlphaFoldDB" id="A0A1N6ZCY9"/>
<dbReference type="Pfam" id="PF09912">
    <property type="entry name" value="DUF2141"/>
    <property type="match status" value="1"/>
</dbReference>
<gene>
    <name evidence="1" type="ORF">SAMN05421797_108134</name>
</gene>
<keyword evidence="2" id="KW-1185">Reference proteome</keyword>
<dbReference type="RefSeq" id="WP_076550488.1">
    <property type="nucleotide sequence ID" value="NZ_FTMA01000008.1"/>
</dbReference>
<organism evidence="1 2">
    <name type="scientific">Maribacter ulvicola</name>
    <dbReference type="NCBI Taxonomy" id="228959"/>
    <lineage>
        <taxon>Bacteria</taxon>
        <taxon>Pseudomonadati</taxon>
        <taxon>Bacteroidota</taxon>
        <taxon>Flavobacteriia</taxon>
        <taxon>Flavobacteriales</taxon>
        <taxon>Flavobacteriaceae</taxon>
        <taxon>Maribacter</taxon>
    </lineage>
</organism>
<evidence type="ECO:0000313" key="2">
    <source>
        <dbReference type="Proteomes" id="UP000186953"/>
    </source>
</evidence>
<dbReference type="OrthoDB" id="9788332at2"/>
<dbReference type="EMBL" id="FTMA01000008">
    <property type="protein sequence ID" value="SIR24631.1"/>
    <property type="molecule type" value="Genomic_DNA"/>
</dbReference>